<dbReference type="Proteomes" id="UP001387215">
    <property type="component" value="Unassembled WGS sequence"/>
</dbReference>
<dbReference type="InterPro" id="IPR051610">
    <property type="entry name" value="GPI/OXD"/>
</dbReference>
<dbReference type="InterPro" id="IPR013096">
    <property type="entry name" value="Cupin_2"/>
</dbReference>
<dbReference type="SUPFAM" id="SSF51182">
    <property type="entry name" value="RmlC-like cupins"/>
    <property type="match status" value="1"/>
</dbReference>
<evidence type="ECO:0000259" key="2">
    <source>
        <dbReference type="Pfam" id="PF07883"/>
    </source>
</evidence>
<keyword evidence="1" id="KW-0479">Metal-binding</keyword>
<dbReference type="PANTHER" id="PTHR35848">
    <property type="entry name" value="OXALATE-BINDING PROTEIN"/>
    <property type="match status" value="1"/>
</dbReference>
<reference evidence="3 5" key="1">
    <citation type="submission" date="2024-02" db="EMBL/GenBank/DDBJ databases">
        <title>Lysobacter Genome Sequencing and Mining.</title>
        <authorList>
            <person name="Bierman J."/>
            <person name="Walker M.C."/>
        </authorList>
    </citation>
    <scope>NUCLEOTIDE SEQUENCE [LARGE SCALE GENOMIC DNA]</scope>
    <source>
        <strain evidence="3 5">PB6250</strain>
    </source>
</reference>
<dbReference type="InterPro" id="IPR011051">
    <property type="entry name" value="RmlC_Cupin_sf"/>
</dbReference>
<evidence type="ECO:0000313" key="5">
    <source>
        <dbReference type="Proteomes" id="UP001387215"/>
    </source>
</evidence>
<dbReference type="EMBL" id="JBANDL010000002">
    <property type="protein sequence ID" value="MEI2453172.1"/>
    <property type="molecule type" value="Genomic_DNA"/>
</dbReference>
<gene>
    <name evidence="4" type="ORF">ABU614_07195</name>
    <name evidence="3" type="ORF">V2J18_00620</name>
</gene>
<evidence type="ECO:0000313" key="4">
    <source>
        <dbReference type="EMBL" id="XCO76561.1"/>
    </source>
</evidence>
<name>A0AAU8MX40_9GAMM</name>
<evidence type="ECO:0000313" key="3">
    <source>
        <dbReference type="EMBL" id="MEI2453172.1"/>
    </source>
</evidence>
<dbReference type="Pfam" id="PF07883">
    <property type="entry name" value="Cupin_2"/>
    <property type="match status" value="1"/>
</dbReference>
<dbReference type="InterPro" id="IPR014710">
    <property type="entry name" value="RmlC-like_jellyroll"/>
</dbReference>
<organism evidence="4">
    <name type="scientific">Lysobacter firmicutimachus</name>
    <dbReference type="NCBI Taxonomy" id="1792846"/>
    <lineage>
        <taxon>Bacteria</taxon>
        <taxon>Pseudomonadati</taxon>
        <taxon>Pseudomonadota</taxon>
        <taxon>Gammaproteobacteria</taxon>
        <taxon>Lysobacterales</taxon>
        <taxon>Lysobacteraceae</taxon>
        <taxon>Lysobacter</taxon>
    </lineage>
</organism>
<evidence type="ECO:0000256" key="1">
    <source>
        <dbReference type="ARBA" id="ARBA00022723"/>
    </source>
</evidence>
<proteinExistence type="predicted"/>
<dbReference type="EMBL" id="CP159925">
    <property type="protein sequence ID" value="XCO76561.1"/>
    <property type="molecule type" value="Genomic_DNA"/>
</dbReference>
<protein>
    <submittedName>
        <fullName evidence="4">Cupin domain-containing protein</fullName>
    </submittedName>
</protein>
<dbReference type="RefSeq" id="WP_336130582.1">
    <property type="nucleotide sequence ID" value="NZ_CP159925.1"/>
</dbReference>
<reference evidence="4" key="2">
    <citation type="submission" date="2024-06" db="EMBL/GenBank/DDBJ databases">
        <authorList>
            <person name="Li S."/>
        </authorList>
    </citation>
    <scope>NUCLEOTIDE SEQUENCE</scope>
    <source>
        <strain evidence="4">SR10</strain>
    </source>
</reference>
<dbReference type="PANTHER" id="PTHR35848:SF6">
    <property type="entry name" value="CUPIN TYPE-2 DOMAIN-CONTAINING PROTEIN"/>
    <property type="match status" value="1"/>
</dbReference>
<dbReference type="GO" id="GO:0046872">
    <property type="term" value="F:metal ion binding"/>
    <property type="evidence" value="ECO:0007669"/>
    <property type="project" value="UniProtKB-KW"/>
</dbReference>
<sequence>MSDPAKTLSDRLIRNVHEVPLERFVRGSTYASDRVRITEGTAARKLAAAYDVVPAGMRVCPYHLHYAQEEMFIILEGSGTLRVAGEMLPVKAGDVICIPPGPEYPHQLINTSAQDLKYISIGTTDDPEICVYPDSGKFMAEANLGGAAPFEAIERIGDGVDYWSGEI</sequence>
<dbReference type="AlphaFoldDB" id="A0AAU8MX40"/>
<keyword evidence="5" id="KW-1185">Reference proteome</keyword>
<dbReference type="CDD" id="cd02224">
    <property type="entry name" value="cupin_SPO2919-like"/>
    <property type="match status" value="1"/>
</dbReference>
<accession>A0AAU8MX40</accession>
<feature type="domain" description="Cupin type-2" evidence="2">
    <location>
        <begin position="53"/>
        <end position="121"/>
    </location>
</feature>
<dbReference type="Gene3D" id="2.60.120.10">
    <property type="entry name" value="Jelly Rolls"/>
    <property type="match status" value="1"/>
</dbReference>